<protein>
    <submittedName>
        <fullName evidence="1">CYFA0S11e02256g1_1</fullName>
    </submittedName>
</protein>
<gene>
    <name evidence="1" type="ORF">CYFA0S_11e02256g</name>
</gene>
<accession>A0A061B170</accession>
<dbReference type="EMBL" id="LK052896">
    <property type="protein sequence ID" value="CDR43241.1"/>
    <property type="molecule type" value="Genomic_DNA"/>
</dbReference>
<sequence>MPNSAVESFLLHTSKLSFTDLAPEIQLIIFKYAYFKNISLIPIITSCKQLYHRFAYLIYRFNAMTFTSEGYSAPFFAPYSTKNSVLTYSSLNKQKLCQRELAVLNVVSRRQSHIIHHREDFCLQMCPLSAKFEALVVLNVECDSPRLLMMLLTSLPRKLQVVSVNFTGRKTSLKRDDEHSSHRQLSEPPEGLKYFSISCSKRFTKSLVIPHAFMDYQQTGPSEENLHRYETSECITKLRNLLLSIREKNPVHNQRLKLVLGSLIYTILKTSKDSLLKVEIEGFDLLLVFDPDHSTPPFRMPSLKVLCFDSASMTWWEKWLNKFQLENYNNNKVGKIRFPVLICDDVIGNRVYYKQVDSLHVYQPGGESALRHWYTASRDVKRVLNNALGLYMR</sequence>
<proteinExistence type="predicted"/>
<evidence type="ECO:0000313" key="1">
    <source>
        <dbReference type="EMBL" id="CDR43241.1"/>
    </source>
</evidence>
<dbReference type="PhylomeDB" id="A0A061B170"/>
<dbReference type="AlphaFoldDB" id="A0A061B170"/>
<organism evidence="1">
    <name type="scientific">Cyberlindnera fabianii</name>
    <name type="common">Yeast</name>
    <name type="synonym">Hansenula fabianii</name>
    <dbReference type="NCBI Taxonomy" id="36022"/>
    <lineage>
        <taxon>Eukaryota</taxon>
        <taxon>Fungi</taxon>
        <taxon>Dikarya</taxon>
        <taxon>Ascomycota</taxon>
        <taxon>Saccharomycotina</taxon>
        <taxon>Saccharomycetes</taxon>
        <taxon>Phaffomycetales</taxon>
        <taxon>Phaffomycetaceae</taxon>
        <taxon>Cyberlindnera</taxon>
    </lineage>
</organism>
<dbReference type="VEuPathDB" id="FungiDB:BON22_2907"/>
<dbReference type="OrthoDB" id="10547686at2759"/>
<name>A0A061B170_CYBFA</name>
<reference evidence="1" key="1">
    <citation type="journal article" date="2014" name="Genome Announc.">
        <title>Genome sequence of the yeast Cyberlindnera fabianii (Hansenula fabianii).</title>
        <authorList>
            <person name="Freel K.C."/>
            <person name="Sarilar V."/>
            <person name="Neuveglise C."/>
            <person name="Devillers H."/>
            <person name="Friedrich A."/>
            <person name="Schacherer J."/>
        </authorList>
    </citation>
    <scope>NUCLEOTIDE SEQUENCE</scope>
    <source>
        <strain evidence="1">YJS4271</strain>
    </source>
</reference>